<dbReference type="Proteomes" id="UP000596742">
    <property type="component" value="Unassembled WGS sequence"/>
</dbReference>
<feature type="region of interest" description="Disordered" evidence="3">
    <location>
        <begin position="235"/>
        <end position="321"/>
    </location>
</feature>
<dbReference type="InterPro" id="IPR036770">
    <property type="entry name" value="Ankyrin_rpt-contain_sf"/>
</dbReference>
<dbReference type="EMBL" id="UYJE01003539">
    <property type="protein sequence ID" value="VDI20064.1"/>
    <property type="molecule type" value="Genomic_DNA"/>
</dbReference>
<feature type="compositionally biased region" description="Acidic residues" evidence="3">
    <location>
        <begin position="240"/>
        <end position="321"/>
    </location>
</feature>
<dbReference type="Pfam" id="PF13637">
    <property type="entry name" value="Ank_4"/>
    <property type="match status" value="1"/>
</dbReference>
<dbReference type="SMART" id="SM00248">
    <property type="entry name" value="ANK"/>
    <property type="match status" value="4"/>
</dbReference>
<accession>A0A8B6DH61</accession>
<dbReference type="InterPro" id="IPR002110">
    <property type="entry name" value="Ankyrin_rpt"/>
</dbReference>
<name>A0A8B6DH61_MYTGA</name>
<dbReference type="AlphaFoldDB" id="A0A8B6DH61"/>
<evidence type="ECO:0000256" key="2">
    <source>
        <dbReference type="ARBA" id="ARBA00023043"/>
    </source>
</evidence>
<dbReference type="Pfam" id="PF12796">
    <property type="entry name" value="Ank_2"/>
    <property type="match status" value="1"/>
</dbReference>
<dbReference type="PANTHER" id="PTHR24134:SF9">
    <property type="entry name" value="ANKYRIN REPEAT AND SOCS BOX PROTEIN 8"/>
    <property type="match status" value="1"/>
</dbReference>
<keyword evidence="2" id="KW-0040">ANK repeat</keyword>
<keyword evidence="1" id="KW-0677">Repeat</keyword>
<comment type="caution">
    <text evidence="4">The sequence shown here is derived from an EMBL/GenBank/DDBJ whole genome shotgun (WGS) entry which is preliminary data.</text>
</comment>
<gene>
    <name evidence="4" type="ORF">MGAL_10B053441</name>
</gene>
<protein>
    <submittedName>
        <fullName evidence="4">Uncharacterized protein</fullName>
    </submittedName>
</protein>
<organism evidence="4 5">
    <name type="scientific">Mytilus galloprovincialis</name>
    <name type="common">Mediterranean mussel</name>
    <dbReference type="NCBI Taxonomy" id="29158"/>
    <lineage>
        <taxon>Eukaryota</taxon>
        <taxon>Metazoa</taxon>
        <taxon>Spiralia</taxon>
        <taxon>Lophotrochozoa</taxon>
        <taxon>Mollusca</taxon>
        <taxon>Bivalvia</taxon>
        <taxon>Autobranchia</taxon>
        <taxon>Pteriomorphia</taxon>
        <taxon>Mytilida</taxon>
        <taxon>Mytiloidea</taxon>
        <taxon>Mytilidae</taxon>
        <taxon>Mytilinae</taxon>
        <taxon>Mytilus</taxon>
    </lineage>
</organism>
<evidence type="ECO:0000313" key="5">
    <source>
        <dbReference type="Proteomes" id="UP000596742"/>
    </source>
</evidence>
<dbReference type="SUPFAM" id="SSF48403">
    <property type="entry name" value="Ankyrin repeat"/>
    <property type="match status" value="1"/>
</dbReference>
<sequence>MEFKEDLKITKSIENCSLKENYPTKNMTFDTNQNCCYSNLIKTGHFGEYNITLKSRAIDQNSQEGLYNNVNYGDGVNYRTFEAIKRNIHDLIWATKKPKVEPFSFLWLFPSRRTRTKSTDADKYLAAILGVCSKQQRQELMKVKNKRYYDHVPLSLACKIRNLDLVKFLVEYCDADVNGNDGDGKPMLWAIAKQEEHIVHYLLQHSADPGKNIAPTFNLLLFSMKIRSSTATWPSFGYEENYDEDDEKESYNEDSDDDNEDEDDEDDTEGDDDDESQDGQGDEGDWTDVDDDESDYMSDDEDEFLDEEETDEEESMYGSDDEVECRIRLDFKNKKDEKIPVPCDPKLRIVVLLIAYGAVEKCSENQLFDIFRAVLPEESTNVIVMNSGGRLYEACLPIFLDKVPNLANVRNAEGMSLLGYELLHKDYNYKRCQISSYIEPILEQSDGTEVNTANVLKYYYIPMLEDQPDTIETNVNTVLKSCRINPTTNNVTCDDDSNPNKYVHALIFLAATGKSLLGTCLDMPKIPFHVKFDTLEIAGANFAKWGCFSDAVDCWNAANCIRQQIVTLKNKNSEQEYVSKWEKDIEILDELAEELQNPYEDYTDMDTVYIDFDEDSRSIIESVEESFKTKLNTGTVPDIVVHSPMKSVVSHLYSLTSRERRSDNVSSDSEDEEEQLHKTRIAILTKSVLIHERLIGYGCHQTMRAFHALAIEYKRHNKVQEFVTVMTYSFPYLVKYIPQEEYYAVSSITKTYTLTKFIDSFTNVLLTETKRRQLSFDLLMAICKCLFLNCLATPRKQRDFSQFAPLLLAIKCLHRYEKTDEEDRRFLQFLRKVLKDDIRNDVRQSLLHYVTPVTNKASDKLEKEVSGSLELVEVLLSSGADPNTWDEFGMTPLHLAYRVRSTELNEVVNEHHDNQMNIIQALLGGGAHTDCVDAANRTPIWYSQTSSSPLCPVGTRSLQCLASAVIVNSGVPYQGNLSSHMVKYVDLHKKRGKLTTDIFLVNLLNNSQRGPKFFQMF</sequence>
<proteinExistence type="predicted"/>
<keyword evidence="5" id="KW-1185">Reference proteome</keyword>
<dbReference type="OrthoDB" id="6102856at2759"/>
<evidence type="ECO:0000256" key="3">
    <source>
        <dbReference type="SAM" id="MobiDB-lite"/>
    </source>
</evidence>
<dbReference type="Gene3D" id="1.25.40.20">
    <property type="entry name" value="Ankyrin repeat-containing domain"/>
    <property type="match status" value="2"/>
</dbReference>
<dbReference type="PANTHER" id="PTHR24134">
    <property type="entry name" value="ANKYRIN REPEAT-CONTAINING PROTEIN DDB_G0279043"/>
    <property type="match status" value="1"/>
</dbReference>
<evidence type="ECO:0000256" key="1">
    <source>
        <dbReference type="ARBA" id="ARBA00022737"/>
    </source>
</evidence>
<evidence type="ECO:0000313" key="4">
    <source>
        <dbReference type="EMBL" id="VDI20064.1"/>
    </source>
</evidence>
<reference evidence="4" key="1">
    <citation type="submission" date="2018-11" db="EMBL/GenBank/DDBJ databases">
        <authorList>
            <person name="Alioto T."/>
            <person name="Alioto T."/>
        </authorList>
    </citation>
    <scope>NUCLEOTIDE SEQUENCE</scope>
</reference>